<dbReference type="KEGG" id="tdu:QJT80_13100"/>
<keyword evidence="4" id="KW-0408">Iron</keyword>
<feature type="transmembrane region" description="Helical" evidence="9">
    <location>
        <begin position="196"/>
        <end position="214"/>
    </location>
</feature>
<evidence type="ECO:0000256" key="2">
    <source>
        <dbReference type="ARBA" id="ARBA00010212"/>
    </source>
</evidence>
<dbReference type="Gene3D" id="1.20.1510.10">
    <property type="entry name" value="Cation efflux protein transmembrane domain"/>
    <property type="match status" value="1"/>
</dbReference>
<keyword evidence="4" id="KW-0410">Iron transport</keyword>
<comment type="subcellular location">
    <subcellularLocation>
        <location evidence="1">Membrane</location>
        <topology evidence="1">Multi-pass membrane protein</topology>
    </subcellularLocation>
</comment>
<feature type="transmembrane region" description="Helical" evidence="9">
    <location>
        <begin position="53"/>
        <end position="73"/>
    </location>
</feature>
<evidence type="ECO:0000256" key="3">
    <source>
        <dbReference type="ARBA" id="ARBA00022448"/>
    </source>
</evidence>
<dbReference type="InterPro" id="IPR058533">
    <property type="entry name" value="Cation_efflux_TM"/>
</dbReference>
<dbReference type="InterPro" id="IPR002524">
    <property type="entry name" value="Cation_efflux"/>
</dbReference>
<dbReference type="InterPro" id="IPR027470">
    <property type="entry name" value="Cation_efflux_CTD"/>
</dbReference>
<evidence type="ECO:0000256" key="6">
    <source>
        <dbReference type="ARBA" id="ARBA00022906"/>
    </source>
</evidence>
<keyword evidence="6" id="KW-0862">Zinc</keyword>
<dbReference type="PANTHER" id="PTHR43840">
    <property type="entry name" value="MITOCHONDRIAL METAL TRANSPORTER 1-RELATED"/>
    <property type="match status" value="1"/>
</dbReference>
<protein>
    <submittedName>
        <fullName evidence="12">Cation diffusion facilitator family transporter</fullName>
    </submittedName>
</protein>
<organism evidence="12">
    <name type="scientific">Candidatus Thiocaldithrix dubininis</name>
    <dbReference type="NCBI Taxonomy" id="3080823"/>
    <lineage>
        <taxon>Bacteria</taxon>
        <taxon>Pseudomonadati</taxon>
        <taxon>Pseudomonadota</taxon>
        <taxon>Gammaproteobacteria</taxon>
        <taxon>Thiotrichales</taxon>
        <taxon>Thiotrichaceae</taxon>
        <taxon>Candidatus Thiocaldithrix</taxon>
    </lineage>
</organism>
<dbReference type="FunFam" id="1.20.1510.10:FF:000006">
    <property type="entry name" value="Divalent cation efflux transporter"/>
    <property type="match status" value="1"/>
</dbReference>
<keyword evidence="6" id="KW-0864">Zinc transport</keyword>
<proteinExistence type="inferred from homology"/>
<evidence type="ECO:0000259" key="11">
    <source>
        <dbReference type="Pfam" id="PF16916"/>
    </source>
</evidence>
<keyword evidence="3" id="KW-0813">Transport</keyword>
<name>A0AA95H3I7_9GAMM</name>
<dbReference type="PANTHER" id="PTHR43840:SF15">
    <property type="entry name" value="MITOCHONDRIAL METAL TRANSPORTER 1-RELATED"/>
    <property type="match status" value="1"/>
</dbReference>
<dbReference type="InterPro" id="IPR050291">
    <property type="entry name" value="CDF_Transporter"/>
</dbReference>
<feature type="transmembrane region" description="Helical" evidence="9">
    <location>
        <begin position="173"/>
        <end position="190"/>
    </location>
</feature>
<evidence type="ECO:0000256" key="7">
    <source>
        <dbReference type="ARBA" id="ARBA00022989"/>
    </source>
</evidence>
<feature type="domain" description="Cation efflux protein cytoplasmic" evidence="11">
    <location>
        <begin position="227"/>
        <end position="303"/>
    </location>
</feature>
<comment type="similarity">
    <text evidence="2">Belongs to the cation diffusion facilitator (CDF) transporter (TC 2.A.4) family. FieF subfamily.</text>
</comment>
<accession>A0AA95H3I7</accession>
<dbReference type="SUPFAM" id="SSF160240">
    <property type="entry name" value="Cation efflux protein cytoplasmic domain-like"/>
    <property type="match status" value="1"/>
</dbReference>
<evidence type="ECO:0000313" key="12">
    <source>
        <dbReference type="EMBL" id="WGZ90412.1"/>
    </source>
</evidence>
<keyword evidence="7 9" id="KW-1133">Transmembrane helix</keyword>
<dbReference type="Proteomes" id="UP001300672">
    <property type="component" value="Chromosome"/>
</dbReference>
<feature type="transmembrane region" description="Helical" evidence="9">
    <location>
        <begin position="94"/>
        <end position="116"/>
    </location>
</feature>
<dbReference type="GO" id="GO:0008324">
    <property type="term" value="F:monoatomic cation transmembrane transporter activity"/>
    <property type="evidence" value="ECO:0007669"/>
    <property type="project" value="InterPro"/>
</dbReference>
<dbReference type="AlphaFoldDB" id="A0AA95H3I7"/>
<dbReference type="GO" id="GO:0016020">
    <property type="term" value="C:membrane"/>
    <property type="evidence" value="ECO:0007669"/>
    <property type="project" value="UniProtKB-SubCell"/>
</dbReference>
<dbReference type="SUPFAM" id="SSF161111">
    <property type="entry name" value="Cation efflux protein transmembrane domain-like"/>
    <property type="match status" value="1"/>
</dbReference>
<reference evidence="12" key="1">
    <citation type="journal article" date="2023" name="Int. J. Mol. Sci.">
        <title>Metagenomics Revealed a New Genus 'Candidatus Thiocaldithrix dubininis' gen. nov., sp. nov. and a New Species 'Candidatus Thiothrix putei' sp. nov. in the Family Thiotrichaceae, Some Members of Which Have Traits of Both Na+- and H+-Motive Energetics.</title>
        <authorList>
            <person name="Ravin N.V."/>
            <person name="Muntyan M.S."/>
            <person name="Smolyakov D.D."/>
            <person name="Rudenko T.S."/>
            <person name="Beletsky A.V."/>
            <person name="Mardanov A.V."/>
            <person name="Grabovich M.Y."/>
        </authorList>
    </citation>
    <scope>NUCLEOTIDE SEQUENCE</scope>
    <source>
        <strain evidence="12">GKL-01</strain>
    </source>
</reference>
<dbReference type="Pfam" id="PF01545">
    <property type="entry name" value="Cation_efflux"/>
    <property type="match status" value="1"/>
</dbReference>
<dbReference type="InterPro" id="IPR036837">
    <property type="entry name" value="Cation_efflux_CTD_sf"/>
</dbReference>
<dbReference type="Gene3D" id="3.30.70.1350">
    <property type="entry name" value="Cation efflux protein, cytoplasmic domain"/>
    <property type="match status" value="1"/>
</dbReference>
<dbReference type="InterPro" id="IPR027469">
    <property type="entry name" value="Cation_efflux_TMD_sf"/>
</dbReference>
<dbReference type="EMBL" id="CP124755">
    <property type="protein sequence ID" value="WGZ90412.1"/>
    <property type="molecule type" value="Genomic_DNA"/>
</dbReference>
<feature type="domain" description="Cation efflux protein transmembrane" evidence="10">
    <location>
        <begin position="32"/>
        <end position="221"/>
    </location>
</feature>
<dbReference type="Pfam" id="PF16916">
    <property type="entry name" value="ZT_dimer"/>
    <property type="match status" value="1"/>
</dbReference>
<evidence type="ECO:0000256" key="9">
    <source>
        <dbReference type="SAM" id="Phobius"/>
    </source>
</evidence>
<feature type="transmembrane region" description="Helical" evidence="9">
    <location>
        <begin position="131"/>
        <end position="152"/>
    </location>
</feature>
<gene>
    <name evidence="12" type="ORF">QJT80_13100</name>
</gene>
<feature type="transmembrane region" description="Helical" evidence="9">
    <location>
        <begin position="26"/>
        <end position="47"/>
    </location>
</feature>
<evidence type="ECO:0000256" key="1">
    <source>
        <dbReference type="ARBA" id="ARBA00004141"/>
    </source>
</evidence>
<dbReference type="NCBIfam" id="TIGR01297">
    <property type="entry name" value="CDF"/>
    <property type="match status" value="1"/>
</dbReference>
<dbReference type="GO" id="GO:0006826">
    <property type="term" value="P:iron ion transport"/>
    <property type="evidence" value="ECO:0007669"/>
    <property type="project" value="UniProtKB-KW"/>
</dbReference>
<dbReference type="GO" id="GO:0006829">
    <property type="term" value="P:zinc ion transport"/>
    <property type="evidence" value="ECO:0007669"/>
    <property type="project" value="UniProtKB-KW"/>
</dbReference>
<evidence type="ECO:0000256" key="4">
    <source>
        <dbReference type="ARBA" id="ARBA00022496"/>
    </source>
</evidence>
<reference evidence="12" key="2">
    <citation type="submission" date="2023-04" db="EMBL/GenBank/DDBJ databases">
        <authorList>
            <person name="Beletskiy A.V."/>
            <person name="Mardanov A.V."/>
            <person name="Ravin N.V."/>
        </authorList>
    </citation>
    <scope>NUCLEOTIDE SEQUENCE</scope>
    <source>
        <strain evidence="12">GKL-01</strain>
    </source>
</reference>
<evidence type="ECO:0000256" key="5">
    <source>
        <dbReference type="ARBA" id="ARBA00022692"/>
    </source>
</evidence>
<keyword evidence="8 9" id="KW-0472">Membrane</keyword>
<sequence length="388" mass="42767">MSGHHHHSPDLHEPQDVTRQTITKRVALTGMGVNLFLTIAQLLGGLWAHSQALIADAIHTLSDLIGDIVVLFASHHAAKDADEDHPYGHGRIETVATVILGLLLGVVSAFIFYSAVERLLGHTPLVMPSPIAMGFAALAIIGKEALYQYTVYVAKRIQSPMLKASAWHHRSDAISSILVLIAIGGAQLGYPWLDAVAAIMVALMIFYMAVQLILESTNELIDAGLAPDQLQNIRDYINSLNGVENLHFLRTRRMGGQVLADVHLQVDGRLSVSEGHYIGEAALYKLKRQFPMISDVVVHIDPEDDEAGSPSRNLPSRRRLLEQIHSLSETAAVWSFVQNFTLHYINGKVSMDLFIREHVDKTALTAFMQACKQLETLGEINCYQRIAP</sequence>
<evidence type="ECO:0000259" key="10">
    <source>
        <dbReference type="Pfam" id="PF01545"/>
    </source>
</evidence>
<keyword evidence="5 9" id="KW-0812">Transmembrane</keyword>
<keyword evidence="6" id="KW-0406">Ion transport</keyword>
<evidence type="ECO:0000256" key="8">
    <source>
        <dbReference type="ARBA" id="ARBA00023136"/>
    </source>
</evidence>